<keyword evidence="4" id="KW-0862">Zinc</keyword>
<dbReference type="GO" id="GO:0016811">
    <property type="term" value="F:hydrolase activity, acting on carbon-nitrogen (but not peptide) bonds, in linear amides"/>
    <property type="evidence" value="ECO:0007669"/>
    <property type="project" value="TreeGrafter"/>
</dbReference>
<evidence type="ECO:0000256" key="4">
    <source>
        <dbReference type="ARBA" id="ARBA00022833"/>
    </source>
</evidence>
<dbReference type="OrthoDB" id="9801445at2"/>
<keyword evidence="3" id="KW-0378">Hydrolase</keyword>
<dbReference type="SUPFAM" id="SSF102215">
    <property type="entry name" value="Creatininase"/>
    <property type="match status" value="1"/>
</dbReference>
<evidence type="ECO:0000256" key="1">
    <source>
        <dbReference type="ARBA" id="ARBA00001947"/>
    </source>
</evidence>
<dbReference type="EMBL" id="CP027666">
    <property type="protein sequence ID" value="AVO33282.1"/>
    <property type="molecule type" value="Genomic_DNA"/>
</dbReference>
<reference evidence="6 7" key="1">
    <citation type="submission" date="2018-03" db="EMBL/GenBank/DDBJ databases">
        <title>Genome sequencing of Ottowia sp.</title>
        <authorList>
            <person name="Kim S.-J."/>
            <person name="Heo J."/>
            <person name="Kwon S.-W."/>
        </authorList>
    </citation>
    <scope>NUCLEOTIDE SEQUENCE [LARGE SCALE GENOMIC DNA]</scope>
    <source>
        <strain evidence="6 7">KADR8-3</strain>
    </source>
</reference>
<dbReference type="Gene3D" id="3.40.50.10310">
    <property type="entry name" value="Creatininase"/>
    <property type="match status" value="1"/>
</dbReference>
<organism evidence="6 7">
    <name type="scientific">Ottowia oryzae</name>
    <dbReference type="NCBI Taxonomy" id="2109914"/>
    <lineage>
        <taxon>Bacteria</taxon>
        <taxon>Pseudomonadati</taxon>
        <taxon>Pseudomonadota</taxon>
        <taxon>Betaproteobacteria</taxon>
        <taxon>Burkholderiales</taxon>
        <taxon>Comamonadaceae</taxon>
        <taxon>Ottowia</taxon>
    </lineage>
</organism>
<protein>
    <submittedName>
        <fullName evidence="6">Creatininase</fullName>
    </submittedName>
</protein>
<gene>
    <name evidence="6" type="ORF">C6570_02685</name>
</gene>
<evidence type="ECO:0000313" key="6">
    <source>
        <dbReference type="EMBL" id="AVO33282.1"/>
    </source>
</evidence>
<dbReference type="InterPro" id="IPR024087">
    <property type="entry name" value="Creatininase-like_sf"/>
</dbReference>
<dbReference type="Proteomes" id="UP000239709">
    <property type="component" value="Chromosome"/>
</dbReference>
<dbReference type="InterPro" id="IPR003785">
    <property type="entry name" value="Creatininase/forma_Hydrolase"/>
</dbReference>
<dbReference type="KEGG" id="otk:C6570_02685"/>
<evidence type="ECO:0000313" key="7">
    <source>
        <dbReference type="Proteomes" id="UP000239709"/>
    </source>
</evidence>
<dbReference type="GO" id="GO:0009231">
    <property type="term" value="P:riboflavin biosynthetic process"/>
    <property type="evidence" value="ECO:0007669"/>
    <property type="project" value="TreeGrafter"/>
</dbReference>
<dbReference type="Pfam" id="PF02633">
    <property type="entry name" value="Creatininase"/>
    <property type="match status" value="1"/>
</dbReference>
<evidence type="ECO:0000256" key="5">
    <source>
        <dbReference type="ARBA" id="ARBA00024029"/>
    </source>
</evidence>
<dbReference type="PANTHER" id="PTHR35005">
    <property type="entry name" value="3-DEHYDRO-SCYLLO-INOSOSE HYDROLASE"/>
    <property type="match status" value="1"/>
</dbReference>
<sequence>MPDKLPPLPPRSRQWSDLVTNDFATLDLPRVIAVMPLGATEQHGPHLPLSVDANLAHSMVHAAIAHLPSSVPALFLPVQRIGYSPEHSAFAGTLSLKADTVIRLWTDIAESVAVSGVSKLVLFNTHGGNVGLMDVVARDLRMRLGMLVYCVSWFNLPLKGADGEELMARFSADEQRFGVHGGEVETAMMLALKPRLVRKTKAQNFVSSSQRRSQDFPILGNGKSAKLAWAAQDLHPDGAAGNAAAAQPEDGLALVDAAGRSLAALLEEIDRLPPDTLRGMG</sequence>
<proteinExistence type="inferred from homology"/>
<keyword evidence="7" id="KW-1185">Reference proteome</keyword>
<evidence type="ECO:0000256" key="2">
    <source>
        <dbReference type="ARBA" id="ARBA00022723"/>
    </source>
</evidence>
<dbReference type="AlphaFoldDB" id="A0A2S0MBK3"/>
<comment type="cofactor">
    <cofactor evidence="1">
        <name>Zn(2+)</name>
        <dbReference type="ChEBI" id="CHEBI:29105"/>
    </cofactor>
</comment>
<dbReference type="RefSeq" id="WP_106701825.1">
    <property type="nucleotide sequence ID" value="NZ_CP027666.1"/>
</dbReference>
<evidence type="ECO:0000256" key="3">
    <source>
        <dbReference type="ARBA" id="ARBA00022801"/>
    </source>
</evidence>
<dbReference type="GO" id="GO:0046872">
    <property type="term" value="F:metal ion binding"/>
    <property type="evidence" value="ECO:0007669"/>
    <property type="project" value="UniProtKB-KW"/>
</dbReference>
<keyword evidence="2" id="KW-0479">Metal-binding</keyword>
<name>A0A2S0MBK3_9BURK</name>
<dbReference type="PANTHER" id="PTHR35005:SF1">
    <property type="entry name" value="2-AMINO-5-FORMYLAMINO-6-RIBOSYLAMINOPYRIMIDIN-4(3H)-ONE 5'-MONOPHOSPHATE DEFORMYLASE"/>
    <property type="match status" value="1"/>
</dbReference>
<accession>A0A2S0MBK3</accession>
<comment type="similarity">
    <text evidence="5">Belongs to the creatininase superfamily.</text>
</comment>